<comment type="caution">
    <text evidence="4">The sequence shown here is derived from an EMBL/GenBank/DDBJ whole genome shotgun (WGS) entry which is preliminary data.</text>
</comment>
<dbReference type="PROSITE" id="PS00061">
    <property type="entry name" value="ADH_SHORT"/>
    <property type="match status" value="1"/>
</dbReference>
<keyword evidence="5" id="KW-1185">Reference proteome</keyword>
<dbReference type="GO" id="GO:0016491">
    <property type="term" value="F:oxidoreductase activity"/>
    <property type="evidence" value="ECO:0007669"/>
    <property type="project" value="UniProtKB-KW"/>
</dbReference>
<dbReference type="GeneID" id="81460692"/>
<dbReference type="InterPro" id="IPR020904">
    <property type="entry name" value="Sc_DH/Rdtase_CS"/>
</dbReference>
<evidence type="ECO:0000256" key="2">
    <source>
        <dbReference type="ARBA" id="ARBA00022857"/>
    </source>
</evidence>
<dbReference type="InterPro" id="IPR002347">
    <property type="entry name" value="SDR_fam"/>
</dbReference>
<dbReference type="Gene3D" id="3.40.50.720">
    <property type="entry name" value="NAD(P)-binding Rossmann-like Domain"/>
    <property type="match status" value="1"/>
</dbReference>
<reference evidence="4" key="1">
    <citation type="submission" date="2022-12" db="EMBL/GenBank/DDBJ databases">
        <authorList>
            <person name="Petersen C."/>
        </authorList>
    </citation>
    <scope>NUCLEOTIDE SEQUENCE</scope>
    <source>
        <strain evidence="4">IBT 3081</strain>
    </source>
</reference>
<organism evidence="4 5">
    <name type="scientific">Penicillium concentricum</name>
    <dbReference type="NCBI Taxonomy" id="293559"/>
    <lineage>
        <taxon>Eukaryota</taxon>
        <taxon>Fungi</taxon>
        <taxon>Dikarya</taxon>
        <taxon>Ascomycota</taxon>
        <taxon>Pezizomycotina</taxon>
        <taxon>Eurotiomycetes</taxon>
        <taxon>Eurotiomycetidae</taxon>
        <taxon>Eurotiales</taxon>
        <taxon>Aspergillaceae</taxon>
        <taxon>Penicillium</taxon>
    </lineage>
</organism>
<evidence type="ECO:0000256" key="1">
    <source>
        <dbReference type="ARBA" id="ARBA00006484"/>
    </source>
</evidence>
<dbReference type="SUPFAM" id="SSF51735">
    <property type="entry name" value="NAD(P)-binding Rossmann-fold domains"/>
    <property type="match status" value="1"/>
</dbReference>
<evidence type="ECO:0000313" key="5">
    <source>
        <dbReference type="Proteomes" id="UP001147752"/>
    </source>
</evidence>
<dbReference type="InterPro" id="IPR036291">
    <property type="entry name" value="NAD(P)-bd_dom_sf"/>
</dbReference>
<dbReference type="Pfam" id="PF13561">
    <property type="entry name" value="adh_short_C2"/>
    <property type="match status" value="1"/>
</dbReference>
<accession>A0A9W9S8Y4</accession>
<gene>
    <name evidence="4" type="ORF">N7517_003779</name>
</gene>
<reference evidence="4" key="2">
    <citation type="journal article" date="2023" name="IMA Fungus">
        <title>Comparative genomic study of the Penicillium genus elucidates a diverse pangenome and 15 lateral gene transfer events.</title>
        <authorList>
            <person name="Petersen C."/>
            <person name="Sorensen T."/>
            <person name="Nielsen M.R."/>
            <person name="Sondergaard T.E."/>
            <person name="Sorensen J.L."/>
            <person name="Fitzpatrick D.A."/>
            <person name="Frisvad J.C."/>
            <person name="Nielsen K.L."/>
        </authorList>
    </citation>
    <scope>NUCLEOTIDE SEQUENCE</scope>
    <source>
        <strain evidence="4">IBT 3081</strain>
    </source>
</reference>
<comment type="similarity">
    <text evidence="1">Belongs to the short-chain dehydrogenases/reductases (SDR) family.</text>
</comment>
<dbReference type="PANTHER" id="PTHR43618">
    <property type="entry name" value="7-ALPHA-HYDROXYSTEROID DEHYDROGENASE"/>
    <property type="match status" value="1"/>
</dbReference>
<dbReference type="EMBL" id="JAPZBT010000002">
    <property type="protein sequence ID" value="KAJ5371773.1"/>
    <property type="molecule type" value="Genomic_DNA"/>
</dbReference>
<keyword evidence="3" id="KW-0560">Oxidoreductase</keyword>
<keyword evidence="2" id="KW-0521">NADP</keyword>
<name>A0A9W9S8Y4_9EURO</name>
<evidence type="ECO:0000313" key="4">
    <source>
        <dbReference type="EMBL" id="KAJ5371773.1"/>
    </source>
</evidence>
<dbReference type="Proteomes" id="UP001147752">
    <property type="component" value="Unassembled WGS sequence"/>
</dbReference>
<dbReference type="PANTHER" id="PTHR43618:SF3">
    <property type="entry name" value="NAD(P)-BINDING PROTEIN"/>
    <property type="match status" value="1"/>
</dbReference>
<evidence type="ECO:0000256" key="3">
    <source>
        <dbReference type="ARBA" id="ARBA00023002"/>
    </source>
</evidence>
<sequence>MDILVANAGASWGGPFETFDDWKSAKTLDLNVRGVFNLVRFMVPLLSGAGTSQDPARVIIISSIAGIAISHVGDRGAIMYSASKAAVHHLGRNLALELVPKHITTNIISPGFFPTRLALPQIDYLWGPDKAAGSNPMGRLGEAEDVAGAIVYLCSRAGAYVNGENTSLDGGGRLRTGTQLDHGGKL</sequence>
<protein>
    <submittedName>
        <fullName evidence="4">Uncharacterized protein</fullName>
    </submittedName>
</protein>
<dbReference type="PRINTS" id="PR00081">
    <property type="entry name" value="GDHRDH"/>
</dbReference>
<dbReference type="AlphaFoldDB" id="A0A9W9S8Y4"/>
<dbReference type="InterPro" id="IPR052178">
    <property type="entry name" value="Sec_Metab_Biosynth_SDR"/>
</dbReference>
<dbReference type="RefSeq" id="XP_056577759.1">
    <property type="nucleotide sequence ID" value="XM_056721509.1"/>
</dbReference>
<dbReference type="OrthoDB" id="294295at2759"/>
<proteinExistence type="inferred from homology"/>